<keyword evidence="5 9" id="KW-0479">Metal-binding</keyword>
<dbReference type="InterPro" id="IPR036396">
    <property type="entry name" value="Cyt_P450_sf"/>
</dbReference>
<keyword evidence="4 9" id="KW-0349">Heme</keyword>
<dbReference type="CDD" id="cd11073">
    <property type="entry name" value="CYP76-like"/>
    <property type="match status" value="1"/>
</dbReference>
<accession>A0AAE1WVG0</accession>
<protein>
    <submittedName>
        <fullName evidence="10">Cytochrome</fullName>
    </submittedName>
</protein>
<keyword evidence="6" id="KW-0560">Oxidoreductase</keyword>
<evidence type="ECO:0000256" key="3">
    <source>
        <dbReference type="ARBA" id="ARBA00010617"/>
    </source>
</evidence>
<dbReference type="Proteomes" id="UP001289374">
    <property type="component" value="Unassembled WGS sequence"/>
</dbReference>
<dbReference type="InterPro" id="IPR001128">
    <property type="entry name" value="Cyt_P450"/>
</dbReference>
<reference evidence="10" key="1">
    <citation type="submission" date="2020-06" db="EMBL/GenBank/DDBJ databases">
        <authorList>
            <person name="Li T."/>
            <person name="Hu X."/>
            <person name="Zhang T."/>
            <person name="Song X."/>
            <person name="Zhang H."/>
            <person name="Dai N."/>
            <person name="Sheng W."/>
            <person name="Hou X."/>
            <person name="Wei L."/>
        </authorList>
    </citation>
    <scope>NUCLEOTIDE SEQUENCE</scope>
    <source>
        <strain evidence="10">K16</strain>
        <tissue evidence="10">Leaf</tissue>
    </source>
</reference>
<dbReference type="InterPro" id="IPR002401">
    <property type="entry name" value="Cyt_P450_E_grp-I"/>
</dbReference>
<dbReference type="GO" id="GO:0016020">
    <property type="term" value="C:membrane"/>
    <property type="evidence" value="ECO:0007669"/>
    <property type="project" value="UniProtKB-SubCell"/>
</dbReference>
<dbReference type="PANTHER" id="PTHR47951">
    <property type="entry name" value="OS08G0547900 PROTEIN"/>
    <property type="match status" value="1"/>
</dbReference>
<dbReference type="Gene3D" id="1.10.630.10">
    <property type="entry name" value="Cytochrome P450"/>
    <property type="match status" value="1"/>
</dbReference>
<feature type="binding site" description="axial binding residue" evidence="9">
    <location>
        <position position="445"/>
    </location>
    <ligand>
        <name>heme</name>
        <dbReference type="ChEBI" id="CHEBI:30413"/>
    </ligand>
    <ligandPart>
        <name>Fe</name>
        <dbReference type="ChEBI" id="CHEBI:18248"/>
    </ligandPart>
</feature>
<dbReference type="PRINTS" id="PR00463">
    <property type="entry name" value="EP450I"/>
</dbReference>
<organism evidence="10 11">
    <name type="scientific">Sesamum angolense</name>
    <dbReference type="NCBI Taxonomy" id="2727404"/>
    <lineage>
        <taxon>Eukaryota</taxon>
        <taxon>Viridiplantae</taxon>
        <taxon>Streptophyta</taxon>
        <taxon>Embryophyta</taxon>
        <taxon>Tracheophyta</taxon>
        <taxon>Spermatophyta</taxon>
        <taxon>Magnoliopsida</taxon>
        <taxon>eudicotyledons</taxon>
        <taxon>Gunneridae</taxon>
        <taxon>Pentapetalae</taxon>
        <taxon>asterids</taxon>
        <taxon>lamiids</taxon>
        <taxon>Lamiales</taxon>
        <taxon>Pedaliaceae</taxon>
        <taxon>Sesamum</taxon>
    </lineage>
</organism>
<evidence type="ECO:0000256" key="5">
    <source>
        <dbReference type="ARBA" id="ARBA00022723"/>
    </source>
</evidence>
<evidence type="ECO:0000256" key="9">
    <source>
        <dbReference type="PIRSR" id="PIRSR602401-1"/>
    </source>
</evidence>
<comment type="cofactor">
    <cofactor evidence="1 9">
        <name>heme</name>
        <dbReference type="ChEBI" id="CHEBI:30413"/>
    </cofactor>
</comment>
<reference evidence="10" key="2">
    <citation type="journal article" date="2024" name="Plant">
        <title>Genomic evolution and insights into agronomic trait innovations of Sesamum species.</title>
        <authorList>
            <person name="Miao H."/>
            <person name="Wang L."/>
            <person name="Qu L."/>
            <person name="Liu H."/>
            <person name="Sun Y."/>
            <person name="Le M."/>
            <person name="Wang Q."/>
            <person name="Wei S."/>
            <person name="Zheng Y."/>
            <person name="Lin W."/>
            <person name="Duan Y."/>
            <person name="Cao H."/>
            <person name="Xiong S."/>
            <person name="Wang X."/>
            <person name="Wei L."/>
            <person name="Li C."/>
            <person name="Ma Q."/>
            <person name="Ju M."/>
            <person name="Zhao R."/>
            <person name="Li G."/>
            <person name="Mu C."/>
            <person name="Tian Q."/>
            <person name="Mei H."/>
            <person name="Zhang T."/>
            <person name="Gao T."/>
            <person name="Zhang H."/>
        </authorList>
    </citation>
    <scope>NUCLEOTIDE SEQUENCE</scope>
    <source>
        <strain evidence="10">K16</strain>
    </source>
</reference>
<evidence type="ECO:0000313" key="10">
    <source>
        <dbReference type="EMBL" id="KAK4400327.1"/>
    </source>
</evidence>
<proteinExistence type="inferred from homology"/>
<keyword evidence="8" id="KW-0503">Monooxygenase</keyword>
<dbReference type="AlphaFoldDB" id="A0AAE1WVG0"/>
<dbReference type="EMBL" id="JACGWL010000006">
    <property type="protein sequence ID" value="KAK4400327.1"/>
    <property type="molecule type" value="Genomic_DNA"/>
</dbReference>
<dbReference type="Pfam" id="PF00067">
    <property type="entry name" value="p450"/>
    <property type="match status" value="1"/>
</dbReference>
<dbReference type="GO" id="GO:0020037">
    <property type="term" value="F:heme binding"/>
    <property type="evidence" value="ECO:0007669"/>
    <property type="project" value="InterPro"/>
</dbReference>
<comment type="caution">
    <text evidence="10">The sequence shown here is derived from an EMBL/GenBank/DDBJ whole genome shotgun (WGS) entry which is preliminary data.</text>
</comment>
<evidence type="ECO:0000256" key="8">
    <source>
        <dbReference type="ARBA" id="ARBA00023033"/>
    </source>
</evidence>
<dbReference type="FunFam" id="1.10.630.10:FF:000126">
    <property type="entry name" value="Predicted protein"/>
    <property type="match status" value="1"/>
</dbReference>
<keyword evidence="11" id="KW-1185">Reference proteome</keyword>
<keyword evidence="7 9" id="KW-0408">Iron</keyword>
<dbReference type="PANTHER" id="PTHR47951:SF7">
    <property type="entry name" value="FLAVONOID 3',5'-HYDROXYLASE-LIKE ISOFORM X1"/>
    <property type="match status" value="1"/>
</dbReference>
<dbReference type="GO" id="GO:0016705">
    <property type="term" value="F:oxidoreductase activity, acting on paired donors, with incorporation or reduction of molecular oxygen"/>
    <property type="evidence" value="ECO:0007669"/>
    <property type="project" value="InterPro"/>
</dbReference>
<dbReference type="SUPFAM" id="SSF48264">
    <property type="entry name" value="Cytochrome P450"/>
    <property type="match status" value="1"/>
</dbReference>
<dbReference type="GO" id="GO:0004497">
    <property type="term" value="F:monooxygenase activity"/>
    <property type="evidence" value="ECO:0007669"/>
    <property type="project" value="UniProtKB-KW"/>
</dbReference>
<sequence length="711" mass="80462">MDQYYTAIISALVICIIWCIKTSLNPARRTPSLPPGPRGLPILGYLPFLGNNLHHQFADLAQRYGPIYKLYLGKKLCVVINSPSLVKEVVRDQDSIFADRDANIAALAATYGGKDISFSPVNSEWRTMRKIFVREVLSNKSLQGSYNLRKQEVRKAISRVYNDVGKPVHFSELSFRTELNVIMNLLWGGILEGEECERVGEEVRKVVTKIVDLLGKPNVADFFPVLARFDIQGVKKEIEGYVQSMERIYDDVIARCRMLSSGEIKREGKKDFLQVLLELQEKEDPEMPISLRQIKAILMDVVGGGTDTSATIIEWVMADLLNNPKAMEQVQKELSEVVGLNNIVEEFHLPRLKYLEAVLKETMRLHPAIPLLVPRSPNQTSIVGGYTIPKRATVFINIRWIQRDPSIWDNPSEFKPERFLNDNEKCDFNGNCFHYLPFGSGRRICAGLPLAEKMVMYLLASLLHSFEWKLLDGETVDMSDTFGIVLRKTTPLLAIPSPRIDVGLCFSGHQQLRARFSLSKYHPTEVELTQLGQLLVLMEKEEMSVVMPSGLCHSDLNTHDFHLLSHKPYHREALKTILHSMNPVKGMEISFIENDRFLLKFSHPINWHRLLASGPSAFDKHLIVLAKVMGDDQLVSFSYEESSIFVTYVANLGISPSGTRLIFRRHLLIQPLHPRFDSWPLFRPSKVVALNGGSDVFGNFPTFAADSGCLA</sequence>
<comment type="subcellular location">
    <subcellularLocation>
        <location evidence="2">Membrane</location>
        <topology evidence="2">Single-pass membrane protein</topology>
    </subcellularLocation>
</comment>
<gene>
    <name evidence="10" type="ORF">Sango_1138800</name>
</gene>
<evidence type="ECO:0000256" key="2">
    <source>
        <dbReference type="ARBA" id="ARBA00004167"/>
    </source>
</evidence>
<dbReference type="GO" id="GO:0005506">
    <property type="term" value="F:iron ion binding"/>
    <property type="evidence" value="ECO:0007669"/>
    <property type="project" value="InterPro"/>
</dbReference>
<evidence type="ECO:0000256" key="6">
    <source>
        <dbReference type="ARBA" id="ARBA00023002"/>
    </source>
</evidence>
<dbReference type="PROSITE" id="PS00086">
    <property type="entry name" value="CYTOCHROME_P450"/>
    <property type="match status" value="1"/>
</dbReference>
<evidence type="ECO:0000256" key="7">
    <source>
        <dbReference type="ARBA" id="ARBA00023004"/>
    </source>
</evidence>
<name>A0AAE1WVG0_9LAMI</name>
<comment type="similarity">
    <text evidence="3">Belongs to the cytochrome P450 family.</text>
</comment>
<evidence type="ECO:0000256" key="4">
    <source>
        <dbReference type="ARBA" id="ARBA00022617"/>
    </source>
</evidence>
<evidence type="ECO:0000313" key="11">
    <source>
        <dbReference type="Proteomes" id="UP001289374"/>
    </source>
</evidence>
<dbReference type="InterPro" id="IPR017972">
    <property type="entry name" value="Cyt_P450_CS"/>
</dbReference>
<evidence type="ECO:0000256" key="1">
    <source>
        <dbReference type="ARBA" id="ARBA00001971"/>
    </source>
</evidence>
<dbReference type="PRINTS" id="PR00385">
    <property type="entry name" value="P450"/>
</dbReference>